<dbReference type="InterPro" id="IPR046676">
    <property type="entry name" value="DUF6546"/>
</dbReference>
<evidence type="ECO:0000259" key="1">
    <source>
        <dbReference type="Pfam" id="PF20183"/>
    </source>
</evidence>
<evidence type="ECO:0000313" key="3">
    <source>
        <dbReference type="Proteomes" id="UP000091956"/>
    </source>
</evidence>
<sequence length="528" mass="62003">MAYWTNLLAEIRMMILGIVVEDYRFESDRYARAGYACVCQEWQSVFEQSNFRRIIVDQERIGDFEKIMGNEATRYRQGYLEHLVLCIKLDEYDCTACQSKEDDETIRNNNNVFFNSPWDLLFILSKWVGFVGTRREKGLTLELGVYSPSDCKHTFRDFHLEENHPYQEFNDMKSYVDAYKQRIDRLDLGTLNDPYHGWVNGHQESPSLGSKQRFMGTLTVNDNLPQLSIYSYTFPNVEIVTGLLIRRQFYWKIKAKFLDKLLRETFTCLRWFNHEQFHFEKDYERLLLHGIPSTLRELDIFENFNKVLHPAQFKQLTNLEQYTKRANPSLGKALSKSSRLLTMLSAAFIVDAVDFFASFKPTNNPNSNVFPGENLQYLALTSQLLHPRKADRHINGVLIAAGRAAAFMPKLRGMEIWNGGGGHACVFRYRNYDGKTYISWECTWGPKFKLDPDVIDCWANVPRQGQYPHGNFTVTVNKKLLRHRDTKTYGSIVPLLKQRSWMQHFISDFQMLSRKIRTQHLRHRHNIE</sequence>
<dbReference type="Proteomes" id="UP000091956">
    <property type="component" value="Unassembled WGS sequence"/>
</dbReference>
<feature type="domain" description="DUF6546" evidence="1">
    <location>
        <begin position="291"/>
        <end position="498"/>
    </location>
</feature>
<dbReference type="AlphaFoldDB" id="A0A1B8GQ25"/>
<keyword evidence="3" id="KW-1185">Reference proteome</keyword>
<dbReference type="EMBL" id="KV460219">
    <property type="protein sequence ID" value="OBT97910.1"/>
    <property type="molecule type" value="Genomic_DNA"/>
</dbReference>
<name>A0A1B8GQ25_9PEZI</name>
<dbReference type="STRING" id="342668.A0A1B8GQ25"/>
<protein>
    <recommendedName>
        <fullName evidence="1">DUF6546 domain-containing protein</fullName>
    </recommendedName>
</protein>
<accession>A0A1B8GQ25</accession>
<dbReference type="OrthoDB" id="3728558at2759"/>
<dbReference type="GeneID" id="28837405"/>
<proteinExistence type="predicted"/>
<dbReference type="Pfam" id="PF20183">
    <property type="entry name" value="DUF6546"/>
    <property type="match status" value="1"/>
</dbReference>
<reference evidence="3" key="2">
    <citation type="journal article" date="2018" name="Nat. Commun.">
        <title>Extreme sensitivity to ultraviolet light in the fungal pathogen causing white-nose syndrome of bats.</title>
        <authorList>
            <person name="Palmer J.M."/>
            <person name="Drees K.P."/>
            <person name="Foster J.T."/>
            <person name="Lindner D.L."/>
        </authorList>
    </citation>
    <scope>NUCLEOTIDE SEQUENCE [LARGE SCALE GENOMIC DNA]</scope>
    <source>
        <strain evidence="3">UAMH 10579</strain>
    </source>
</reference>
<organism evidence="2 3">
    <name type="scientific">Pseudogymnoascus verrucosus</name>
    <dbReference type="NCBI Taxonomy" id="342668"/>
    <lineage>
        <taxon>Eukaryota</taxon>
        <taxon>Fungi</taxon>
        <taxon>Dikarya</taxon>
        <taxon>Ascomycota</taxon>
        <taxon>Pezizomycotina</taxon>
        <taxon>Leotiomycetes</taxon>
        <taxon>Thelebolales</taxon>
        <taxon>Thelebolaceae</taxon>
        <taxon>Pseudogymnoascus</taxon>
    </lineage>
</organism>
<evidence type="ECO:0000313" key="2">
    <source>
        <dbReference type="EMBL" id="OBT97910.1"/>
    </source>
</evidence>
<dbReference type="RefSeq" id="XP_018131643.1">
    <property type="nucleotide sequence ID" value="XM_018273497.1"/>
</dbReference>
<gene>
    <name evidence="2" type="ORF">VE01_04019</name>
</gene>
<reference evidence="2 3" key="1">
    <citation type="submission" date="2016-03" db="EMBL/GenBank/DDBJ databases">
        <title>Comparative genomics of Pseudogymnoascus destructans, the fungus causing white-nose syndrome of bats.</title>
        <authorList>
            <person name="Palmer J.M."/>
            <person name="Drees K.P."/>
            <person name="Foster J.T."/>
            <person name="Lindner D.L."/>
        </authorList>
    </citation>
    <scope>NUCLEOTIDE SEQUENCE [LARGE SCALE GENOMIC DNA]</scope>
    <source>
        <strain evidence="2 3">UAMH 10579</strain>
    </source>
</reference>